<feature type="transmembrane region" description="Helical" evidence="4">
    <location>
        <begin position="533"/>
        <end position="554"/>
    </location>
</feature>
<dbReference type="InterPro" id="IPR001173">
    <property type="entry name" value="Glyco_trans_2-like"/>
</dbReference>
<evidence type="ECO:0000313" key="8">
    <source>
        <dbReference type="Proteomes" id="UP000580344"/>
    </source>
</evidence>
<keyword evidence="4" id="KW-1133">Transmembrane helix</keyword>
<dbReference type="Proteomes" id="UP000580344">
    <property type="component" value="Unassembled WGS sequence"/>
</dbReference>
<dbReference type="CDD" id="cd06423">
    <property type="entry name" value="CESA_like"/>
    <property type="match status" value="1"/>
</dbReference>
<name>A0ABX1WJD2_9FLAO</name>
<feature type="transmembrane region" description="Helical" evidence="4">
    <location>
        <begin position="12"/>
        <end position="33"/>
    </location>
</feature>
<accession>A0ABX1WJD2</accession>
<sequence>MNWLETAFDFFIYGFLFYSILLIIVYGWIGLYAKGAIKSYIRKNSFTDYSLIATSSNAPTFSLIAPAYNEGATIVENVRSLLSLYYNQLEIIIVNDGSKDDSLQRLIEAYDLIKIDYFVEGNIKTKPINAIYKSSNPVFKKLVIVDKVNGGKSDALNVGINIATNDYIVCIDVDCILEQDAILKLAKAFMDEAKAKVIACGGVIRLANNCTIIDGKIVDVNLPKTRLGRAQALEYIRAFVLGRMAWSRANGLMLISGAFGAFDREIVLQCGGYDHDTVGEDMELVVRMRRYMHENKLPYKVVNIPDPLCWTEVPESKEILNKQRNRWMRGTIETLWKHRILFFNPKYGKLGMMSYPYWFFFEFLGPIIEYLGWIIFFILMFLGLINWHIFFPLMIFVLLYGILYSIYAILIDLMTYNVYNKKGDIPKLFLTAFIEPFTFHPFVVLAAVKGVKDFFLKNNSWGEMTRQGFGGNQAKELSVWQKMKLGFVNLVQQTTFISLIYLLLFGVSTIVEISFYKQNLTPHAHQTLFLDLFAHNIDFALDSIFIVSLIYFLLQFYSIGWAKKWVIFAYSFLIVANIGLIKYFETTLNLLGSDLFLYTFDELKLIIGASGVMNVTNIILSLVVISLLTLIFTYSYKLKIKQKYLQFPLIVLSLFAIIIPINLFVKDAENDEFSSNLVLSKSSYFFSNSLEQFAEDKITEIDFLNANSTAKNQDNRNYPDKENYPFLYQDDNQNFFAKQFNLSTEKPNVVFIVIEGLGRAYSNDGAYLGSFTPYIDQLSKKSLYWENGLSTTGRTYGVLPALTGSLPFAENGFMEQNNLPQHFNLYNLLKSNGYKTGYFYGGDADFDFMSKYLYYSQVETIIDEDDYGNDYAKIPSNNGFSWGYDDHSVFKKYLTIQKEDGQPYFNVLMTLATHSPFLINNVEKYNKQFDKLVETRNYDATTLATIKKYKQQLVTFLSVDDALKNFFETYQKRSDFNQTIFVITGDHRMPEVPMETKIDRFHVPIIVYSPLLKSPKKMSNIVTHFDIAPTFATYFRDSYRMNLPHHVTWMGQNLENGKSNFRKQGVPLMQNKNILDDYVFENYHLSGGKLYRIEKNLTEDLEQNSKMEDELKNRMKSFKTKNHSLKNIQKMVPDSLFIKYIN</sequence>
<evidence type="ECO:0000256" key="3">
    <source>
        <dbReference type="ARBA" id="ARBA00022679"/>
    </source>
</evidence>
<dbReference type="InterPro" id="IPR017850">
    <property type="entry name" value="Alkaline_phosphatase_core_sf"/>
</dbReference>
<evidence type="ECO:0000313" key="7">
    <source>
        <dbReference type="EMBL" id="NOJ74657.1"/>
    </source>
</evidence>
<comment type="caution">
    <text evidence="7">The sequence shown here is derived from an EMBL/GenBank/DDBJ whole genome shotgun (WGS) entry which is preliminary data.</text>
</comment>
<proteinExistence type="inferred from homology"/>
<keyword evidence="4" id="KW-0472">Membrane</keyword>
<evidence type="ECO:0000256" key="1">
    <source>
        <dbReference type="ARBA" id="ARBA00006739"/>
    </source>
</evidence>
<keyword evidence="8" id="KW-1185">Reference proteome</keyword>
<organism evidence="7 8">
    <name type="scientific">Empedobacter stercoris</name>
    <dbReference type="NCBI Taxonomy" id="1628248"/>
    <lineage>
        <taxon>Bacteria</taxon>
        <taxon>Pseudomonadati</taxon>
        <taxon>Bacteroidota</taxon>
        <taxon>Flavobacteriia</taxon>
        <taxon>Flavobacteriales</taxon>
        <taxon>Weeksellaceae</taxon>
        <taxon>Empedobacter</taxon>
    </lineage>
</organism>
<dbReference type="SUPFAM" id="SSF53448">
    <property type="entry name" value="Nucleotide-diphospho-sugar transferases"/>
    <property type="match status" value="1"/>
</dbReference>
<dbReference type="RefSeq" id="WP_171621977.1">
    <property type="nucleotide sequence ID" value="NZ_JABFOQ010000002.1"/>
</dbReference>
<dbReference type="PANTHER" id="PTHR43630:SF1">
    <property type="entry name" value="POLY-BETA-1,6-N-ACETYL-D-GLUCOSAMINE SYNTHASE"/>
    <property type="match status" value="1"/>
</dbReference>
<dbReference type="Gene3D" id="3.90.550.10">
    <property type="entry name" value="Spore Coat Polysaccharide Biosynthesis Protein SpsA, Chain A"/>
    <property type="match status" value="1"/>
</dbReference>
<keyword evidence="2" id="KW-0328">Glycosyltransferase</keyword>
<feature type="transmembrane region" description="Helical" evidence="4">
    <location>
        <begin position="644"/>
        <end position="665"/>
    </location>
</feature>
<evidence type="ECO:0000259" key="6">
    <source>
        <dbReference type="Pfam" id="PF00884"/>
    </source>
</evidence>
<feature type="transmembrane region" description="Helical" evidence="4">
    <location>
        <begin position="389"/>
        <end position="411"/>
    </location>
</feature>
<reference evidence="7 8" key="1">
    <citation type="submission" date="2020-05" db="EMBL/GenBank/DDBJ databases">
        <title>Tigecycline resistant gene in Empedobacter stercoris.</title>
        <authorList>
            <person name="Chen Y."/>
            <person name="Cheng Y."/>
            <person name="Zhou K."/>
        </authorList>
    </citation>
    <scope>NUCLEOTIDE SEQUENCE [LARGE SCALE GENOMIC DNA]</scope>
    <source>
        <strain evidence="7 8">ES202</strain>
    </source>
</reference>
<feature type="transmembrane region" description="Helical" evidence="4">
    <location>
        <begin position="357"/>
        <end position="383"/>
    </location>
</feature>
<dbReference type="Gene3D" id="3.40.720.10">
    <property type="entry name" value="Alkaline Phosphatase, subunit A"/>
    <property type="match status" value="1"/>
</dbReference>
<feature type="domain" description="Sulfatase N-terminal" evidence="6">
    <location>
        <begin position="747"/>
        <end position="1034"/>
    </location>
</feature>
<protein>
    <submittedName>
        <fullName evidence="7">Sulfatase-like hydrolase/transferase</fullName>
    </submittedName>
</protein>
<evidence type="ECO:0000256" key="2">
    <source>
        <dbReference type="ARBA" id="ARBA00022676"/>
    </source>
</evidence>
<evidence type="ECO:0000256" key="4">
    <source>
        <dbReference type="SAM" id="Phobius"/>
    </source>
</evidence>
<gene>
    <name evidence="7" type="ORF">HMH06_02150</name>
</gene>
<dbReference type="Pfam" id="PF00535">
    <property type="entry name" value="Glycos_transf_2"/>
    <property type="match status" value="1"/>
</dbReference>
<dbReference type="InterPro" id="IPR000917">
    <property type="entry name" value="Sulfatase_N"/>
</dbReference>
<keyword evidence="4" id="KW-0812">Transmembrane</keyword>
<dbReference type="Pfam" id="PF00884">
    <property type="entry name" value="Sulfatase"/>
    <property type="match status" value="1"/>
</dbReference>
<dbReference type="SUPFAM" id="SSF53649">
    <property type="entry name" value="Alkaline phosphatase-like"/>
    <property type="match status" value="1"/>
</dbReference>
<dbReference type="CDD" id="cd16015">
    <property type="entry name" value="LTA_synthase"/>
    <property type="match status" value="1"/>
</dbReference>
<feature type="transmembrane region" description="Helical" evidence="4">
    <location>
        <begin position="490"/>
        <end position="513"/>
    </location>
</feature>
<evidence type="ECO:0000259" key="5">
    <source>
        <dbReference type="Pfam" id="PF00535"/>
    </source>
</evidence>
<comment type="similarity">
    <text evidence="1">Belongs to the glycosyltransferase 2 family.</text>
</comment>
<keyword evidence="3" id="KW-0808">Transferase</keyword>
<dbReference type="EMBL" id="JABFOQ010000002">
    <property type="protein sequence ID" value="NOJ74657.1"/>
    <property type="molecule type" value="Genomic_DNA"/>
</dbReference>
<feature type="transmembrane region" description="Helical" evidence="4">
    <location>
        <begin position="605"/>
        <end position="632"/>
    </location>
</feature>
<dbReference type="PANTHER" id="PTHR43630">
    <property type="entry name" value="POLY-BETA-1,6-N-ACETYL-D-GLUCOSAMINE SYNTHASE"/>
    <property type="match status" value="1"/>
</dbReference>
<feature type="transmembrane region" description="Helical" evidence="4">
    <location>
        <begin position="566"/>
        <end position="585"/>
    </location>
</feature>
<feature type="domain" description="Glycosyltransferase 2-like" evidence="5">
    <location>
        <begin position="62"/>
        <end position="198"/>
    </location>
</feature>
<dbReference type="Pfam" id="PF03142">
    <property type="entry name" value="Chitin_synth_2"/>
    <property type="match status" value="1"/>
</dbReference>
<dbReference type="InterPro" id="IPR029044">
    <property type="entry name" value="Nucleotide-diphossugar_trans"/>
</dbReference>